<evidence type="ECO:0000256" key="3">
    <source>
        <dbReference type="ARBA" id="ARBA00022679"/>
    </source>
</evidence>
<accession>A0A812U400</accession>
<organism evidence="11 12">
    <name type="scientific">Symbiodinium natans</name>
    <dbReference type="NCBI Taxonomy" id="878477"/>
    <lineage>
        <taxon>Eukaryota</taxon>
        <taxon>Sar</taxon>
        <taxon>Alveolata</taxon>
        <taxon>Dinophyceae</taxon>
        <taxon>Suessiales</taxon>
        <taxon>Symbiodiniaceae</taxon>
        <taxon>Symbiodinium</taxon>
    </lineage>
</organism>
<dbReference type="Gene3D" id="3.30.40.10">
    <property type="entry name" value="Zinc/RING finger domain, C3HC4 (zinc finger)"/>
    <property type="match status" value="1"/>
</dbReference>
<dbReference type="GO" id="GO:0061630">
    <property type="term" value="F:ubiquitin protein ligase activity"/>
    <property type="evidence" value="ECO:0007669"/>
    <property type="project" value="UniProtKB-EC"/>
</dbReference>
<comment type="caution">
    <text evidence="11">The sequence shown here is derived from an EMBL/GenBank/DDBJ whole genome shotgun (WGS) entry which is preliminary data.</text>
</comment>
<protein>
    <recommendedName>
        <fullName evidence="2">RING-type E3 ubiquitin transferase</fullName>
        <ecNumber evidence="2">2.3.2.27</ecNumber>
    </recommendedName>
</protein>
<dbReference type="GO" id="GO:0035091">
    <property type="term" value="F:phosphatidylinositol binding"/>
    <property type="evidence" value="ECO:0007669"/>
    <property type="project" value="InterPro"/>
</dbReference>
<name>A0A812U400_9DINO</name>
<evidence type="ECO:0000256" key="6">
    <source>
        <dbReference type="ARBA" id="ARBA00022786"/>
    </source>
</evidence>
<dbReference type="Gene3D" id="3.30.1520.10">
    <property type="entry name" value="Phox-like domain"/>
    <property type="match status" value="1"/>
</dbReference>
<feature type="domain" description="RING-type" evidence="9">
    <location>
        <begin position="177"/>
        <end position="218"/>
    </location>
</feature>
<sequence length="236" mass="26956">MAEEAEAPEYRVQVDSFEPARRGRHVIYTLIIRRGSAQWPIRRRFRQVVKLHEQLVQGFGRSSMKEGLPRLPPKLTYRSIFCGQQDQRFLQLRAMQLQEYFEALLRYIPYVDQCEALREFLCSVDVSNMSYDALLDLEQALGRGSPGRRIDAALIAALPKRSDRRSEASPSHQSGCCVICQELMLKSEDIRVLPCGHEYHYECISQWIPESNTCCVCHGLAIETPASGDEAEADDC</sequence>
<evidence type="ECO:0000256" key="5">
    <source>
        <dbReference type="ARBA" id="ARBA00022771"/>
    </source>
</evidence>
<reference evidence="11" key="1">
    <citation type="submission" date="2021-02" db="EMBL/GenBank/DDBJ databases">
        <authorList>
            <person name="Dougan E. K."/>
            <person name="Rhodes N."/>
            <person name="Thang M."/>
            <person name="Chan C."/>
        </authorList>
    </citation>
    <scope>NUCLEOTIDE SEQUENCE</scope>
</reference>
<evidence type="ECO:0000256" key="8">
    <source>
        <dbReference type="PROSITE-ProRule" id="PRU00175"/>
    </source>
</evidence>
<evidence type="ECO:0000259" key="9">
    <source>
        <dbReference type="PROSITE" id="PS50089"/>
    </source>
</evidence>
<dbReference type="AlphaFoldDB" id="A0A812U400"/>
<dbReference type="InterPro" id="IPR001683">
    <property type="entry name" value="PX_dom"/>
</dbReference>
<evidence type="ECO:0000256" key="1">
    <source>
        <dbReference type="ARBA" id="ARBA00000900"/>
    </source>
</evidence>
<dbReference type="GO" id="GO:0008270">
    <property type="term" value="F:zinc ion binding"/>
    <property type="evidence" value="ECO:0007669"/>
    <property type="project" value="UniProtKB-KW"/>
</dbReference>
<dbReference type="PANTHER" id="PTHR22937">
    <property type="entry name" value="E3 UBIQUITIN-PROTEIN LIGASE RNF165"/>
    <property type="match status" value="1"/>
</dbReference>
<evidence type="ECO:0000259" key="10">
    <source>
        <dbReference type="PROSITE" id="PS50195"/>
    </source>
</evidence>
<keyword evidence="7" id="KW-0862">Zinc</keyword>
<dbReference type="OrthoDB" id="1302410at2759"/>
<evidence type="ECO:0000256" key="4">
    <source>
        <dbReference type="ARBA" id="ARBA00022723"/>
    </source>
</evidence>
<keyword evidence="6" id="KW-0833">Ubl conjugation pathway</keyword>
<dbReference type="CDD" id="cd06093">
    <property type="entry name" value="PX_domain"/>
    <property type="match status" value="1"/>
</dbReference>
<evidence type="ECO:0000256" key="2">
    <source>
        <dbReference type="ARBA" id="ARBA00012483"/>
    </source>
</evidence>
<feature type="domain" description="PX" evidence="10">
    <location>
        <begin position="1"/>
        <end position="128"/>
    </location>
</feature>
<dbReference type="EMBL" id="CAJNDS010002675">
    <property type="protein sequence ID" value="CAE7562661.1"/>
    <property type="molecule type" value="Genomic_DNA"/>
</dbReference>
<dbReference type="SUPFAM" id="SSF57850">
    <property type="entry name" value="RING/U-box"/>
    <property type="match status" value="1"/>
</dbReference>
<gene>
    <name evidence="11" type="primary">RHG1A</name>
    <name evidence="11" type="ORF">SNAT2548_LOCUS31782</name>
</gene>
<dbReference type="SMART" id="SM00312">
    <property type="entry name" value="PX"/>
    <property type="match status" value="1"/>
</dbReference>
<dbReference type="InterPro" id="IPR013083">
    <property type="entry name" value="Znf_RING/FYVE/PHD"/>
</dbReference>
<dbReference type="PROSITE" id="PS50195">
    <property type="entry name" value="PX"/>
    <property type="match status" value="1"/>
</dbReference>
<keyword evidence="4" id="KW-0479">Metal-binding</keyword>
<dbReference type="Pfam" id="PF13639">
    <property type="entry name" value="zf-RING_2"/>
    <property type="match status" value="1"/>
</dbReference>
<dbReference type="Proteomes" id="UP000604046">
    <property type="component" value="Unassembled WGS sequence"/>
</dbReference>
<dbReference type="PROSITE" id="PS50089">
    <property type="entry name" value="ZF_RING_2"/>
    <property type="match status" value="1"/>
</dbReference>
<proteinExistence type="predicted"/>
<evidence type="ECO:0000313" key="12">
    <source>
        <dbReference type="Proteomes" id="UP000604046"/>
    </source>
</evidence>
<dbReference type="SUPFAM" id="SSF64268">
    <property type="entry name" value="PX domain"/>
    <property type="match status" value="1"/>
</dbReference>
<evidence type="ECO:0000313" key="11">
    <source>
        <dbReference type="EMBL" id="CAE7562661.1"/>
    </source>
</evidence>
<keyword evidence="5 8" id="KW-0863">Zinc-finger</keyword>
<dbReference type="Pfam" id="PF00787">
    <property type="entry name" value="PX"/>
    <property type="match status" value="1"/>
</dbReference>
<keyword evidence="12" id="KW-1185">Reference proteome</keyword>
<evidence type="ECO:0000256" key="7">
    <source>
        <dbReference type="ARBA" id="ARBA00022833"/>
    </source>
</evidence>
<dbReference type="InterPro" id="IPR001841">
    <property type="entry name" value="Znf_RING"/>
</dbReference>
<keyword evidence="3" id="KW-0808">Transferase</keyword>
<dbReference type="InterPro" id="IPR036871">
    <property type="entry name" value="PX_dom_sf"/>
</dbReference>
<dbReference type="InterPro" id="IPR045191">
    <property type="entry name" value="MBR1/2-like"/>
</dbReference>
<dbReference type="EC" id="2.3.2.27" evidence="2"/>
<dbReference type="SMART" id="SM00184">
    <property type="entry name" value="RING"/>
    <property type="match status" value="1"/>
</dbReference>
<dbReference type="PANTHER" id="PTHR22937:SF65">
    <property type="entry name" value="E3 UBIQUITIN-PROTEIN LIGASE ARK2C"/>
    <property type="match status" value="1"/>
</dbReference>
<comment type="catalytic activity">
    <reaction evidence="1">
        <text>S-ubiquitinyl-[E2 ubiquitin-conjugating enzyme]-L-cysteine + [acceptor protein]-L-lysine = [E2 ubiquitin-conjugating enzyme]-L-cysteine + N(6)-ubiquitinyl-[acceptor protein]-L-lysine.</text>
        <dbReference type="EC" id="2.3.2.27"/>
    </reaction>
</comment>